<proteinExistence type="predicted"/>
<comment type="caution">
    <text evidence="3">The sequence shown here is derived from an EMBL/GenBank/DDBJ whole genome shotgun (WGS) entry which is preliminary data.</text>
</comment>
<dbReference type="SUPFAM" id="SSF55797">
    <property type="entry name" value="PR-1-like"/>
    <property type="match status" value="1"/>
</dbReference>
<evidence type="ECO:0000313" key="4">
    <source>
        <dbReference type="Proteomes" id="UP000606172"/>
    </source>
</evidence>
<dbReference type="PANTHER" id="PTHR10334">
    <property type="entry name" value="CYSTEINE-RICH SECRETORY PROTEIN-RELATED"/>
    <property type="match status" value="1"/>
</dbReference>
<feature type="domain" description="SCP" evidence="2">
    <location>
        <begin position="70"/>
        <end position="210"/>
    </location>
</feature>
<dbReference type="InterPro" id="IPR034113">
    <property type="entry name" value="SCP_GAPR1-like"/>
</dbReference>
<sequence>MPLPPRAAPAALALLTLGAPLMGTTPPVSASTQTQARAPQPLLREAVASRPESAVATPAESASRLLAADAFQQDCLKAHNTYRARHGVPAMRTEPAGLEAAKKSATYYAQKGSIDHSSPYKHARGENLFVFMTTNSDTVASCADAVRAWYQGISHYDFNRPGFSFDTGWFTQVVWKSSTQLGCAQAIGQTSGRSGTYIVCLYNPPGNLLGNDGAHFRDNVPRLIR</sequence>
<evidence type="ECO:0000259" key="2">
    <source>
        <dbReference type="SMART" id="SM00198"/>
    </source>
</evidence>
<dbReference type="CDD" id="cd05382">
    <property type="entry name" value="CAP_GAPR1-like"/>
    <property type="match status" value="1"/>
</dbReference>
<keyword evidence="1" id="KW-0732">Signal</keyword>
<dbReference type="PRINTS" id="PR00837">
    <property type="entry name" value="V5TPXLIKE"/>
</dbReference>
<evidence type="ECO:0000313" key="3">
    <source>
        <dbReference type="EMBL" id="GII95527.1"/>
    </source>
</evidence>
<feature type="chain" id="PRO_5037701356" description="SCP domain-containing protein" evidence="1">
    <location>
        <begin position="31"/>
        <end position="225"/>
    </location>
</feature>
<dbReference type="EMBL" id="BOOW01000036">
    <property type="protein sequence ID" value="GII95527.1"/>
    <property type="molecule type" value="Genomic_DNA"/>
</dbReference>
<dbReference type="Pfam" id="PF00188">
    <property type="entry name" value="CAP"/>
    <property type="match status" value="1"/>
</dbReference>
<dbReference type="InterPro" id="IPR035940">
    <property type="entry name" value="CAP_sf"/>
</dbReference>
<name>A0A919RKJ6_9ACTN</name>
<protein>
    <recommendedName>
        <fullName evidence="2">SCP domain-containing protein</fullName>
    </recommendedName>
</protein>
<dbReference type="FunFam" id="3.40.33.10:FF:000010">
    <property type="entry name" value="Predicted protein"/>
    <property type="match status" value="1"/>
</dbReference>
<organism evidence="3 4">
    <name type="scientific">Sinosporangium siamense</name>
    <dbReference type="NCBI Taxonomy" id="1367973"/>
    <lineage>
        <taxon>Bacteria</taxon>
        <taxon>Bacillati</taxon>
        <taxon>Actinomycetota</taxon>
        <taxon>Actinomycetes</taxon>
        <taxon>Streptosporangiales</taxon>
        <taxon>Streptosporangiaceae</taxon>
        <taxon>Sinosporangium</taxon>
    </lineage>
</organism>
<dbReference type="AlphaFoldDB" id="A0A919RKJ6"/>
<evidence type="ECO:0000256" key="1">
    <source>
        <dbReference type="SAM" id="SignalP"/>
    </source>
</evidence>
<feature type="signal peptide" evidence="1">
    <location>
        <begin position="1"/>
        <end position="30"/>
    </location>
</feature>
<gene>
    <name evidence="3" type="ORF">Ssi02_57580</name>
</gene>
<reference evidence="3" key="1">
    <citation type="submission" date="2021-01" db="EMBL/GenBank/DDBJ databases">
        <title>Whole genome shotgun sequence of Sinosporangium siamense NBRC 109515.</title>
        <authorList>
            <person name="Komaki H."/>
            <person name="Tamura T."/>
        </authorList>
    </citation>
    <scope>NUCLEOTIDE SEQUENCE</scope>
    <source>
        <strain evidence="3">NBRC 109515</strain>
    </source>
</reference>
<dbReference type="InterPro" id="IPR001283">
    <property type="entry name" value="CRISP-related"/>
</dbReference>
<dbReference type="InterPro" id="IPR014044">
    <property type="entry name" value="CAP_dom"/>
</dbReference>
<dbReference type="Gene3D" id="3.40.33.10">
    <property type="entry name" value="CAP"/>
    <property type="match status" value="1"/>
</dbReference>
<accession>A0A919RKJ6</accession>
<dbReference type="Proteomes" id="UP000606172">
    <property type="component" value="Unassembled WGS sequence"/>
</dbReference>
<keyword evidence="4" id="KW-1185">Reference proteome</keyword>
<dbReference type="SMART" id="SM00198">
    <property type="entry name" value="SCP"/>
    <property type="match status" value="1"/>
</dbReference>